<evidence type="ECO:0000313" key="2">
    <source>
        <dbReference type="Proteomes" id="UP000236000"/>
    </source>
</evidence>
<proteinExistence type="predicted"/>
<dbReference type="Proteomes" id="UP000236000">
    <property type="component" value="Unassembled WGS sequence"/>
</dbReference>
<reference evidence="1 2" key="1">
    <citation type="journal article" date="2017" name="BMC Genomics">
        <title>Genome sequencing of 39 Akkermansia muciniphila isolates reveals its population structure, genomic and functional diverisity, and global distribution in mammalian gut microbiotas.</title>
        <authorList>
            <person name="Guo X."/>
            <person name="Li S."/>
            <person name="Zhang J."/>
            <person name="Wu F."/>
            <person name="Li X."/>
            <person name="Wu D."/>
            <person name="Zhang M."/>
            <person name="Ou Z."/>
            <person name="Jie Z."/>
            <person name="Yan Q."/>
            <person name="Li P."/>
            <person name="Yi J."/>
            <person name="Peng Y."/>
        </authorList>
    </citation>
    <scope>NUCLEOTIDE SEQUENCE [LARGE SCALE GENOMIC DNA]</scope>
    <source>
        <strain evidence="1 2">GP24</strain>
    </source>
</reference>
<dbReference type="NCBIfam" id="TIGR01863">
    <property type="entry name" value="cas_Csd1"/>
    <property type="match status" value="1"/>
</dbReference>
<protein>
    <submittedName>
        <fullName evidence="1">Type I-C CRISPR-associated protein Cas8c/Csd1</fullName>
    </submittedName>
</protein>
<dbReference type="Pfam" id="PF09709">
    <property type="entry name" value="Cas_Csd1"/>
    <property type="match status" value="1"/>
</dbReference>
<comment type="caution">
    <text evidence="1">The sequence shown here is derived from an EMBL/GenBank/DDBJ whole genome shotgun (WGS) entry which is preliminary data.</text>
</comment>
<accession>A0A2N8HBL8</accession>
<organism evidence="1 2">
    <name type="scientific">Akkermansia muciniphila</name>
    <dbReference type="NCBI Taxonomy" id="239935"/>
    <lineage>
        <taxon>Bacteria</taxon>
        <taxon>Pseudomonadati</taxon>
        <taxon>Verrucomicrobiota</taxon>
        <taxon>Verrucomicrobiia</taxon>
        <taxon>Verrucomicrobiales</taxon>
        <taxon>Akkermansiaceae</taxon>
        <taxon>Akkermansia</taxon>
    </lineage>
</organism>
<evidence type="ECO:0000313" key="1">
    <source>
        <dbReference type="EMBL" id="PNC17266.1"/>
    </source>
</evidence>
<sequence length="663" mass="75107">MNWMHALYATYEQNRDYVGRIDKEPAQGNRKERLITPLLPLYHSMQNAHITITLNKQGELVNASLNNPNTQPTIIPVTEGSGGRTSGACPHPLCDKLQYVAGDNADYFPPAETPTKRTKQVKTLLESYEQYEQQLSEWAAFDPGNIKLNAILAYIRKKSLIADLVKEGILHVENSTNTLVPAWKGDKQEMPSIFEILGASTQENAFIRWKVNSRDGSPAEVYHDPSMHESWRRYTESKSTKRGMCYILGQTAPLAANHPARIRNAGDKAKLISSNDSSGYTYRGKFIEADEACGVSTEVTQKAHSALRWLISRQGWYDGDLVILAWSPGLLNVPSPCGNVQEWQHYAPDQPTPNDQVTQLVKQFKKELSGGGKERLQTSLNENDMDNRVLVLSLNSASPGRMSLSSFQEFSVSDYLNNLLAWHSRASWKQHLPKDKEGNDRSYIGAPSISMIVKAAYGGKVDDKLRKHALSRLLPCVLQNLPIPPDLEKQCILQASKRHSMEWWEWEMTLGVSCSIYRYNHPRTNTSSSDIMSLDSSITDRSYLFGRLLAVAEAIEASALKVTNTSRPTNAEKFMQRFQQRPAETWPMLEKSIQPYRNILHRNEKTIPYLKKYDEYLDNIMDTFLLGQLMDNAPLTGAYLLGYHCQRAFIYKPKEEKNVQPTE</sequence>
<dbReference type="RefSeq" id="WP_102715653.1">
    <property type="nucleotide sequence ID" value="NZ_PJKA01000013.1"/>
</dbReference>
<dbReference type="EMBL" id="PJKA01000013">
    <property type="protein sequence ID" value="PNC17266.1"/>
    <property type="molecule type" value="Genomic_DNA"/>
</dbReference>
<gene>
    <name evidence="1" type="primary">cas8c</name>
    <name evidence="1" type="ORF">CXU22_11665</name>
</gene>
<dbReference type="InterPro" id="IPR010144">
    <property type="entry name" value="CRISPR-assoc_prot_Csd1-typ"/>
</dbReference>
<name>A0A2N8HBL8_9BACT</name>
<dbReference type="AlphaFoldDB" id="A0A2N8HBL8"/>
<dbReference type="OrthoDB" id="5389988at2"/>